<feature type="transmembrane region" description="Helical" evidence="1">
    <location>
        <begin position="20"/>
        <end position="41"/>
    </location>
</feature>
<reference evidence="2 3" key="1">
    <citation type="submission" date="2018-06" db="EMBL/GenBank/DDBJ databases">
        <authorList>
            <consortium name="Pathogen Informatics"/>
            <person name="Doyle S."/>
        </authorList>
    </citation>
    <scope>NUCLEOTIDE SEQUENCE [LARGE SCALE GENOMIC DNA]</scope>
    <source>
        <strain evidence="2 3">NCTC12722</strain>
    </source>
</reference>
<keyword evidence="1" id="KW-0812">Transmembrane</keyword>
<gene>
    <name evidence="2" type="ORF">NCTC12722_02705</name>
</gene>
<dbReference type="RefSeq" id="WP_002716318.1">
    <property type="nucleotide sequence ID" value="NZ_UFSI01000001.1"/>
</dbReference>
<proteinExistence type="predicted"/>
<evidence type="ECO:0000256" key="1">
    <source>
        <dbReference type="SAM" id="Phobius"/>
    </source>
</evidence>
<accession>A0A380W997</accession>
<dbReference type="OrthoDB" id="8255901at2"/>
<sequence>MIASIEGRWKHRFAELKRPVATLTALTLVLAVPVLLIVRMIGSELTMMALSLMFFLSASLAAAIAWFVGSRHNSRNLSLWDVAGGFAITGIAASVLADPEHAVELFEHLFEYRFGLH</sequence>
<keyword evidence="1" id="KW-1133">Transmembrane helix</keyword>
<feature type="transmembrane region" description="Helical" evidence="1">
    <location>
        <begin position="47"/>
        <end position="67"/>
    </location>
</feature>
<feature type="transmembrane region" description="Helical" evidence="1">
    <location>
        <begin position="79"/>
        <end position="97"/>
    </location>
</feature>
<dbReference type="Proteomes" id="UP000254343">
    <property type="component" value="Unassembled WGS sequence"/>
</dbReference>
<evidence type="ECO:0000313" key="2">
    <source>
        <dbReference type="EMBL" id="SUU85492.1"/>
    </source>
</evidence>
<keyword evidence="1" id="KW-0472">Membrane</keyword>
<protein>
    <submittedName>
        <fullName evidence="2">Uncharacterized protein</fullName>
    </submittedName>
</protein>
<organism evidence="2 3">
    <name type="scientific">Afipia felis</name>
    <name type="common">Cat scratch disease bacillus</name>
    <dbReference type="NCBI Taxonomy" id="1035"/>
    <lineage>
        <taxon>Bacteria</taxon>
        <taxon>Pseudomonadati</taxon>
        <taxon>Pseudomonadota</taxon>
        <taxon>Alphaproteobacteria</taxon>
        <taxon>Hyphomicrobiales</taxon>
        <taxon>Nitrobacteraceae</taxon>
        <taxon>Afipia</taxon>
    </lineage>
</organism>
<dbReference type="EMBL" id="UIGB01000001">
    <property type="protein sequence ID" value="SUU85492.1"/>
    <property type="molecule type" value="Genomic_DNA"/>
</dbReference>
<name>A0A380W997_AFIFE</name>
<evidence type="ECO:0000313" key="3">
    <source>
        <dbReference type="Proteomes" id="UP000254343"/>
    </source>
</evidence>
<dbReference type="AlphaFoldDB" id="A0A380W997"/>